<reference evidence="1 2" key="1">
    <citation type="submission" date="2018-01" db="EMBL/GenBank/DDBJ databases">
        <title>Draft genome of the type strain Pseudomonas oceani DSM 100277 isolated from the deep water in Okinawa trough, northwestern Pacific Ocean.</title>
        <authorList>
            <person name="Gomila M."/>
            <person name="Mulet M."/>
            <person name="Garcia-Valdes E."/>
            <person name="Lalucat J."/>
        </authorList>
    </citation>
    <scope>NUCLEOTIDE SEQUENCE [LARGE SCALE GENOMIC DNA]</scope>
    <source>
        <strain evidence="1 2">DSM 100277</strain>
    </source>
</reference>
<dbReference type="SUPFAM" id="SSF55298">
    <property type="entry name" value="YjgF-like"/>
    <property type="match status" value="1"/>
</dbReference>
<dbReference type="OrthoDB" id="573013at2"/>
<accession>A0A2P4EXL5</accession>
<name>A0A2P4EXL5_9GAMM</name>
<dbReference type="EMBL" id="PPSK01000004">
    <property type="protein sequence ID" value="POB04749.1"/>
    <property type="molecule type" value="Genomic_DNA"/>
</dbReference>
<dbReference type="PANTHER" id="PTHR43857">
    <property type="entry name" value="BLR7761 PROTEIN"/>
    <property type="match status" value="1"/>
</dbReference>
<organism evidence="1 2">
    <name type="scientific">Halopseudomonas oceani</name>
    <dbReference type="NCBI Taxonomy" id="1708783"/>
    <lineage>
        <taxon>Bacteria</taxon>
        <taxon>Pseudomonadati</taxon>
        <taxon>Pseudomonadota</taxon>
        <taxon>Gammaproteobacteria</taxon>
        <taxon>Pseudomonadales</taxon>
        <taxon>Pseudomonadaceae</taxon>
        <taxon>Halopseudomonas</taxon>
    </lineage>
</organism>
<evidence type="ECO:0000313" key="1">
    <source>
        <dbReference type="EMBL" id="POB04749.1"/>
    </source>
</evidence>
<dbReference type="InterPro" id="IPR006175">
    <property type="entry name" value="YjgF/YER057c/UK114"/>
</dbReference>
<comment type="caution">
    <text evidence="1">The sequence shown here is derived from an EMBL/GenBank/DDBJ whole genome shotgun (WGS) entry which is preliminary data.</text>
</comment>
<gene>
    <name evidence="1" type="ORF">C1949_06900</name>
</gene>
<dbReference type="CDD" id="cd00448">
    <property type="entry name" value="YjgF_YER057c_UK114_family"/>
    <property type="match status" value="1"/>
</dbReference>
<dbReference type="Gene3D" id="3.30.1330.40">
    <property type="entry name" value="RutC-like"/>
    <property type="match status" value="1"/>
</dbReference>
<sequence length="141" mass="14681">MPRLQAINPIGLYDPSANGYSHLMLAPANARWLFVAGQGGEDVNGTLSDDFAEQLQQCLDNLQRALTAGGARFAQIAKLTVLVVDHSEARLALISEALASAAGADMAPACTLIPVPRLALDGMLIEIDATACLPASPEQAA</sequence>
<dbReference type="Proteomes" id="UP000243451">
    <property type="component" value="Unassembled WGS sequence"/>
</dbReference>
<dbReference type="AlphaFoldDB" id="A0A2P4EXL5"/>
<proteinExistence type="predicted"/>
<dbReference type="PANTHER" id="PTHR43857:SF1">
    <property type="entry name" value="YJGH FAMILY PROTEIN"/>
    <property type="match status" value="1"/>
</dbReference>
<evidence type="ECO:0000313" key="2">
    <source>
        <dbReference type="Proteomes" id="UP000243451"/>
    </source>
</evidence>
<dbReference type="Pfam" id="PF01042">
    <property type="entry name" value="Ribonuc_L-PSP"/>
    <property type="match status" value="1"/>
</dbReference>
<dbReference type="InterPro" id="IPR035959">
    <property type="entry name" value="RutC-like_sf"/>
</dbReference>
<protein>
    <submittedName>
        <fullName evidence="1">Uncharacterized protein</fullName>
    </submittedName>
</protein>
<keyword evidence="2" id="KW-1185">Reference proteome</keyword>